<comment type="caution">
    <text evidence="1">The sequence shown here is derived from an EMBL/GenBank/DDBJ whole genome shotgun (WGS) entry which is preliminary data.</text>
</comment>
<dbReference type="NCBIfam" id="NF011972">
    <property type="entry name" value="PRK15443.1-3"/>
    <property type="match status" value="1"/>
</dbReference>
<gene>
    <name evidence="1" type="ORF">VTHSUH11_04395</name>
</gene>
<organism evidence="1 2">
    <name type="scientific">Veillonella tobetsuensis</name>
    <dbReference type="NCBI Taxonomy" id="1110546"/>
    <lineage>
        <taxon>Bacteria</taxon>
        <taxon>Bacillati</taxon>
        <taxon>Bacillota</taxon>
        <taxon>Negativicutes</taxon>
        <taxon>Veillonellales</taxon>
        <taxon>Veillonellaceae</taxon>
        <taxon>Veillonella</taxon>
    </lineage>
</organism>
<protein>
    <submittedName>
        <fullName evidence="1">Propanediol dehydratase</fullName>
    </submittedName>
</protein>
<dbReference type="RefSeq" id="WP_105092756.1">
    <property type="nucleotide sequence ID" value="NZ_PPDF01000008.1"/>
</dbReference>
<dbReference type="Gene3D" id="1.10.1510.20">
    <property type="entry name" value="Propanediol/glycerol dehydratase, small subunit"/>
    <property type="match status" value="1"/>
</dbReference>
<evidence type="ECO:0000313" key="2">
    <source>
        <dbReference type="Proteomes" id="UP000238877"/>
    </source>
</evidence>
<name>A0A2S7ZQ58_9FIRM</name>
<dbReference type="AlphaFoldDB" id="A0A2S7ZQ58"/>
<dbReference type="PIRSF" id="PIRSF018505">
    <property type="entry name" value="Prpndl_dhdrts_sm"/>
    <property type="match status" value="1"/>
</dbReference>
<reference evidence="1 2" key="1">
    <citation type="submission" date="2018-01" db="EMBL/GenBank/DDBJ databases">
        <title>Draft genome sequences of clinical isolates and type strains of oral Veillonella including Veillonella infantum sp., nov.</title>
        <authorList>
            <person name="Mashima I."/>
            <person name="Liao Y.-C."/>
            <person name="Sabharwal A."/>
            <person name="Haase E.M."/>
            <person name="Nakazawa F."/>
            <person name="Scannapieco F.A."/>
        </authorList>
    </citation>
    <scope>NUCLEOTIDE SEQUENCE [LARGE SCALE GENOMIC DNA]</scope>
    <source>
        <strain evidence="1 2">Y6</strain>
    </source>
</reference>
<evidence type="ECO:0000313" key="1">
    <source>
        <dbReference type="EMBL" id="PQL25325.1"/>
    </source>
</evidence>
<dbReference type="InterPro" id="IPR036091">
    <property type="entry name" value="Prodiol/glycerol_DeHase__sf_su"/>
</dbReference>
<dbReference type="Proteomes" id="UP000238877">
    <property type="component" value="Unassembled WGS sequence"/>
</dbReference>
<sequence length="178" mass="19662">MANELETLIRQIVSELEGAKGNATQCSAPYKASTPNTTVVDSVVTIEDYPIAKKHPEWIDLGQGRDLSHITMDNVMAGHITMDDLKISPSILKAQGQIAKAGGRDQIELNFSRAAEMTKVSDKRLLEMYNALRPYRSSKQELLDIASELDGVGAPICANFVREAAENYERRKKLKGDN</sequence>
<dbReference type="SUPFAM" id="SSF47148">
    <property type="entry name" value="Diol dehydratase, gamma subunit"/>
    <property type="match status" value="1"/>
</dbReference>
<proteinExistence type="predicted"/>
<dbReference type="STRING" id="1110546.GCA_001078375_00096"/>
<accession>A0A2S7ZQ58</accession>
<dbReference type="Pfam" id="PF02287">
    <property type="entry name" value="Dehydratase_SU"/>
    <property type="match status" value="1"/>
</dbReference>
<dbReference type="InterPro" id="IPR003207">
    <property type="entry name" value="Ppandiol/glycerol_DeHydtase_su"/>
</dbReference>
<dbReference type="EMBL" id="PPDF01000008">
    <property type="protein sequence ID" value="PQL25325.1"/>
    <property type="molecule type" value="Genomic_DNA"/>
</dbReference>